<feature type="domain" description="Blue (type 1) copper" evidence="8">
    <location>
        <begin position="62"/>
        <end position="145"/>
    </location>
</feature>
<keyword evidence="4" id="KW-0574">Periplasm</keyword>
<proteinExistence type="predicted"/>
<organism evidence="9 10">
    <name type="scientific">Candidatus Filomicrobium marinum</name>
    <dbReference type="NCBI Taxonomy" id="1608628"/>
    <lineage>
        <taxon>Bacteria</taxon>
        <taxon>Pseudomonadati</taxon>
        <taxon>Pseudomonadota</taxon>
        <taxon>Alphaproteobacteria</taxon>
        <taxon>Hyphomicrobiales</taxon>
        <taxon>Hyphomicrobiaceae</taxon>
        <taxon>Filomicrobium</taxon>
    </lineage>
</organism>
<dbReference type="InterPro" id="IPR035668">
    <property type="entry name" value="Amicyanin"/>
</dbReference>
<sequence length="145" mass="15719">MISLSAAAFVAAADTGTLGKQGNELRMRFLSIIVGTLLLTTPLHAADRLEHVDPAAASGQVVTVHIDKMKYDPKELVIAKGTTVIWTNDDAMPHNVHFGKGDPKNEVKGDMLRAGQSYALKFNEAGEFPYICTPHPFMKATVKVE</sequence>
<dbReference type="Pfam" id="PF00127">
    <property type="entry name" value="Copper-bind"/>
    <property type="match status" value="1"/>
</dbReference>
<accession>A0A0D6JK49</accession>
<dbReference type="KEGG" id="fiy:BN1229_v1_3759"/>
<evidence type="ECO:0000256" key="4">
    <source>
        <dbReference type="ARBA" id="ARBA00022764"/>
    </source>
</evidence>
<dbReference type="InterPro" id="IPR008972">
    <property type="entry name" value="Cupredoxin"/>
</dbReference>
<dbReference type="Gene3D" id="2.60.40.420">
    <property type="entry name" value="Cupredoxins - blue copper proteins"/>
    <property type="match status" value="1"/>
</dbReference>
<dbReference type="EMBL" id="LN829119">
    <property type="protein sequence ID" value="CPR22326.1"/>
    <property type="molecule type" value="Genomic_DNA"/>
</dbReference>
<name>A0A0D6JK49_9HYPH</name>
<evidence type="ECO:0000313" key="9">
    <source>
        <dbReference type="EMBL" id="CPR22326.1"/>
    </source>
</evidence>
<dbReference type="InterPro" id="IPR052721">
    <property type="entry name" value="ET_Amicyanin"/>
</dbReference>
<dbReference type="AlphaFoldDB" id="A0A0D6JK49"/>
<reference evidence="10" key="1">
    <citation type="submission" date="2015-02" db="EMBL/GenBank/DDBJ databases">
        <authorList>
            <person name="Chooi Y.-H."/>
        </authorList>
    </citation>
    <scope>NUCLEOTIDE SEQUENCE [LARGE SCALE GENOMIC DNA]</scope>
    <source>
        <strain evidence="10">strain Y</strain>
    </source>
</reference>
<evidence type="ECO:0000313" key="10">
    <source>
        <dbReference type="Proteomes" id="UP000033187"/>
    </source>
</evidence>
<dbReference type="PANTHER" id="PTHR36507:SF1">
    <property type="entry name" value="BLL1555 PROTEIN"/>
    <property type="match status" value="1"/>
</dbReference>
<keyword evidence="3 7" id="KW-0479">Metal-binding</keyword>
<dbReference type="GO" id="GO:0042597">
    <property type="term" value="C:periplasmic space"/>
    <property type="evidence" value="ECO:0007669"/>
    <property type="project" value="UniProtKB-SubCell"/>
</dbReference>
<feature type="binding site" evidence="7">
    <location>
        <position position="94"/>
    </location>
    <ligand>
        <name>Cu cation</name>
        <dbReference type="ChEBI" id="CHEBI:23378"/>
    </ligand>
</feature>
<dbReference type="PANTHER" id="PTHR36507">
    <property type="entry name" value="BLL1555 PROTEIN"/>
    <property type="match status" value="1"/>
</dbReference>
<evidence type="ECO:0000256" key="2">
    <source>
        <dbReference type="ARBA" id="ARBA00022448"/>
    </source>
</evidence>
<evidence type="ECO:0000256" key="5">
    <source>
        <dbReference type="ARBA" id="ARBA00022982"/>
    </source>
</evidence>
<dbReference type="GO" id="GO:0005507">
    <property type="term" value="F:copper ion binding"/>
    <property type="evidence" value="ECO:0007669"/>
    <property type="project" value="InterPro"/>
</dbReference>
<feature type="binding site" evidence="7">
    <location>
        <position position="138"/>
    </location>
    <ligand>
        <name>Cu cation</name>
        <dbReference type="ChEBI" id="CHEBI:23378"/>
    </ligand>
</feature>
<feature type="binding site" evidence="7">
    <location>
        <position position="132"/>
    </location>
    <ligand>
        <name>Cu cation</name>
        <dbReference type="ChEBI" id="CHEBI:23378"/>
    </ligand>
</feature>
<keyword evidence="2" id="KW-0813">Transport</keyword>
<feature type="binding site" evidence="7">
    <location>
        <position position="135"/>
    </location>
    <ligand>
        <name>Cu cation</name>
        <dbReference type="ChEBI" id="CHEBI:23378"/>
    </ligand>
</feature>
<keyword evidence="10" id="KW-1185">Reference proteome</keyword>
<evidence type="ECO:0000256" key="1">
    <source>
        <dbReference type="ARBA" id="ARBA00004418"/>
    </source>
</evidence>
<dbReference type="InterPro" id="IPR000923">
    <property type="entry name" value="BlueCu_1"/>
</dbReference>
<keyword evidence="5" id="KW-0249">Electron transport</keyword>
<dbReference type="SUPFAM" id="SSF49503">
    <property type="entry name" value="Cupredoxins"/>
    <property type="match status" value="1"/>
</dbReference>
<dbReference type="InterPro" id="IPR002386">
    <property type="entry name" value="Amicyanin/Pseudoazurin"/>
</dbReference>
<evidence type="ECO:0000256" key="7">
    <source>
        <dbReference type="PIRSR" id="PIRSR602386-1"/>
    </source>
</evidence>
<comment type="subcellular location">
    <subcellularLocation>
        <location evidence="1">Periplasm</location>
    </subcellularLocation>
</comment>
<dbReference type="Proteomes" id="UP000033187">
    <property type="component" value="Chromosome 1"/>
</dbReference>
<evidence type="ECO:0000259" key="8">
    <source>
        <dbReference type="Pfam" id="PF00127"/>
    </source>
</evidence>
<evidence type="ECO:0000256" key="3">
    <source>
        <dbReference type="ARBA" id="ARBA00022723"/>
    </source>
</evidence>
<keyword evidence="6 7" id="KW-0186">Copper</keyword>
<dbReference type="GO" id="GO:0009055">
    <property type="term" value="F:electron transfer activity"/>
    <property type="evidence" value="ECO:0007669"/>
    <property type="project" value="InterPro"/>
</dbReference>
<dbReference type="PRINTS" id="PR00155">
    <property type="entry name" value="AMICYANIN"/>
</dbReference>
<comment type="cofactor">
    <cofactor evidence="7">
        <name>Cu cation</name>
        <dbReference type="ChEBI" id="CHEBI:23378"/>
    </cofactor>
    <text evidence="7">Binds 1 copper ion per subunit.</text>
</comment>
<dbReference type="KEGG" id="fil:BN1229_v1_3769"/>
<evidence type="ECO:0000256" key="6">
    <source>
        <dbReference type="ARBA" id="ARBA00023008"/>
    </source>
</evidence>
<gene>
    <name evidence="9" type="ORF">YBN1229_v1_3759</name>
</gene>
<protein>
    <submittedName>
        <fullName evidence="9">Amicyanin</fullName>
    </submittedName>
</protein>
<dbReference type="CDD" id="cd13921">
    <property type="entry name" value="Amicyanin"/>
    <property type="match status" value="1"/>
</dbReference>